<protein>
    <submittedName>
        <fullName evidence="11">Peptidase M43, pregnancy-associated plasma-A</fullName>
    </submittedName>
</protein>
<sequence>MHLFLFGFLALVAADAVMVANLASCGMNDLPTGDHGDEFTSALNGMNVVMPPEGSDLHQWTHSPLIIDTYVHIITMESMKEQYPVSLYKEQMNALNSAYNSSNIQFRLANVDYTINDAWAMDNLVYSRAPIPPISKPSSRMFSLDGCLIGAETMPGAGMGDRRGTVAVHEVGHWLGLWHTFAHFDNDLSCSAVGDWVSDTPAQMSAQHGCGDVDVCQSDLGTNATSNYMDYRKDNCRQQFTNGQNARMHYVYDKFRGSNFTV</sequence>
<keyword evidence="7" id="KW-0482">Metalloprotease</keyword>
<evidence type="ECO:0000256" key="1">
    <source>
        <dbReference type="ARBA" id="ARBA00008721"/>
    </source>
</evidence>
<evidence type="ECO:0000256" key="3">
    <source>
        <dbReference type="ARBA" id="ARBA00022723"/>
    </source>
</evidence>
<dbReference type="GO" id="GO:0046872">
    <property type="term" value="F:metal ion binding"/>
    <property type="evidence" value="ECO:0007669"/>
    <property type="project" value="UniProtKB-KW"/>
</dbReference>
<feature type="domain" description="Peptidase M43 pregnancy-associated plasma-A" evidence="10">
    <location>
        <begin position="166"/>
        <end position="251"/>
    </location>
</feature>
<keyword evidence="4 9" id="KW-0732">Signal</keyword>
<name>A0A9Q9EGY3_9PEZI</name>
<evidence type="ECO:0000256" key="4">
    <source>
        <dbReference type="ARBA" id="ARBA00022729"/>
    </source>
</evidence>
<evidence type="ECO:0000256" key="8">
    <source>
        <dbReference type="ARBA" id="ARBA00023157"/>
    </source>
</evidence>
<gene>
    <name evidence="11" type="ORF">Slin15195_G027280</name>
</gene>
<comment type="similarity">
    <text evidence="1">Belongs to the peptidase M43B family.</text>
</comment>
<dbReference type="Proteomes" id="UP001056384">
    <property type="component" value="Chromosome 2"/>
</dbReference>
<dbReference type="Gene3D" id="3.40.390.10">
    <property type="entry name" value="Collagenase (Catalytic Domain)"/>
    <property type="match status" value="1"/>
</dbReference>
<keyword evidence="6" id="KW-0862">Zinc</keyword>
<dbReference type="InterPro" id="IPR008754">
    <property type="entry name" value="Peptidase_M43"/>
</dbReference>
<evidence type="ECO:0000256" key="2">
    <source>
        <dbReference type="ARBA" id="ARBA00022670"/>
    </source>
</evidence>
<organism evidence="11 12">
    <name type="scientific">Septoria linicola</name>
    <dbReference type="NCBI Taxonomy" id="215465"/>
    <lineage>
        <taxon>Eukaryota</taxon>
        <taxon>Fungi</taxon>
        <taxon>Dikarya</taxon>
        <taxon>Ascomycota</taxon>
        <taxon>Pezizomycotina</taxon>
        <taxon>Dothideomycetes</taxon>
        <taxon>Dothideomycetidae</taxon>
        <taxon>Mycosphaerellales</taxon>
        <taxon>Mycosphaerellaceae</taxon>
        <taxon>Septoria</taxon>
    </lineage>
</organism>
<feature type="chain" id="PRO_5040107388" evidence="9">
    <location>
        <begin position="17"/>
        <end position="262"/>
    </location>
</feature>
<dbReference type="PANTHER" id="PTHR47466:SF1">
    <property type="entry name" value="METALLOPROTEASE MEP1 (AFU_ORTHOLOGUE AFUA_1G07730)-RELATED"/>
    <property type="match status" value="1"/>
</dbReference>
<evidence type="ECO:0000313" key="12">
    <source>
        <dbReference type="Proteomes" id="UP001056384"/>
    </source>
</evidence>
<evidence type="ECO:0000259" key="10">
    <source>
        <dbReference type="Pfam" id="PF05572"/>
    </source>
</evidence>
<dbReference type="GO" id="GO:0006508">
    <property type="term" value="P:proteolysis"/>
    <property type="evidence" value="ECO:0007669"/>
    <property type="project" value="UniProtKB-KW"/>
</dbReference>
<proteinExistence type="inferred from homology"/>
<accession>A0A9Q9EGY3</accession>
<keyword evidence="12" id="KW-1185">Reference proteome</keyword>
<dbReference type="EMBL" id="CP099419">
    <property type="protein sequence ID" value="USW49409.1"/>
    <property type="molecule type" value="Genomic_DNA"/>
</dbReference>
<feature type="signal peptide" evidence="9">
    <location>
        <begin position="1"/>
        <end position="16"/>
    </location>
</feature>
<dbReference type="AlphaFoldDB" id="A0A9Q9EGY3"/>
<keyword evidence="5" id="KW-0378">Hydrolase</keyword>
<evidence type="ECO:0000256" key="6">
    <source>
        <dbReference type="ARBA" id="ARBA00022833"/>
    </source>
</evidence>
<dbReference type="GO" id="GO:0008237">
    <property type="term" value="F:metallopeptidase activity"/>
    <property type="evidence" value="ECO:0007669"/>
    <property type="project" value="UniProtKB-KW"/>
</dbReference>
<evidence type="ECO:0000313" key="11">
    <source>
        <dbReference type="EMBL" id="USW49409.1"/>
    </source>
</evidence>
<reference evidence="11" key="1">
    <citation type="submission" date="2022-06" db="EMBL/GenBank/DDBJ databases">
        <title>Complete genome sequences of two strains of the flax pathogen Septoria linicola.</title>
        <authorList>
            <person name="Lapalu N."/>
            <person name="Simon A."/>
            <person name="Demenou B."/>
            <person name="Paumier D."/>
            <person name="Guillot M.-P."/>
            <person name="Gout L."/>
            <person name="Valade R."/>
        </authorList>
    </citation>
    <scope>NUCLEOTIDE SEQUENCE</scope>
    <source>
        <strain evidence="11">SE15195</strain>
    </source>
</reference>
<dbReference type="InterPro" id="IPR024079">
    <property type="entry name" value="MetalloPept_cat_dom_sf"/>
</dbReference>
<dbReference type="PANTHER" id="PTHR47466">
    <property type="match status" value="1"/>
</dbReference>
<keyword evidence="8" id="KW-1015">Disulfide bond</keyword>
<evidence type="ECO:0000256" key="5">
    <source>
        <dbReference type="ARBA" id="ARBA00022801"/>
    </source>
</evidence>
<keyword evidence="3" id="KW-0479">Metal-binding</keyword>
<evidence type="ECO:0000256" key="7">
    <source>
        <dbReference type="ARBA" id="ARBA00023049"/>
    </source>
</evidence>
<evidence type="ECO:0000256" key="9">
    <source>
        <dbReference type="SAM" id="SignalP"/>
    </source>
</evidence>
<dbReference type="Pfam" id="PF05572">
    <property type="entry name" value="Peptidase_M43"/>
    <property type="match status" value="1"/>
</dbReference>
<dbReference type="SUPFAM" id="SSF55486">
    <property type="entry name" value="Metalloproteases ('zincins'), catalytic domain"/>
    <property type="match status" value="1"/>
</dbReference>
<keyword evidence="2" id="KW-0645">Protease</keyword>